<feature type="region of interest" description="Disordered" evidence="1">
    <location>
        <begin position="146"/>
        <end position="167"/>
    </location>
</feature>
<dbReference type="AlphaFoldDB" id="A0A1N5ZKV4"/>
<keyword evidence="3" id="KW-1185">Reference proteome</keyword>
<dbReference type="Pfam" id="PF19686">
    <property type="entry name" value="DUF6188"/>
    <property type="match status" value="1"/>
</dbReference>
<dbReference type="EMBL" id="FSQT01000002">
    <property type="protein sequence ID" value="SIN22421.1"/>
    <property type="molecule type" value="Genomic_DNA"/>
</dbReference>
<dbReference type="Proteomes" id="UP000185124">
    <property type="component" value="Unassembled WGS sequence"/>
</dbReference>
<evidence type="ECO:0000256" key="1">
    <source>
        <dbReference type="SAM" id="MobiDB-lite"/>
    </source>
</evidence>
<proteinExistence type="predicted"/>
<dbReference type="InterPro" id="IPR046179">
    <property type="entry name" value="DUF6188"/>
</dbReference>
<organism evidence="2 3">
    <name type="scientific">Micromonospora cremea</name>
    <dbReference type="NCBI Taxonomy" id="709881"/>
    <lineage>
        <taxon>Bacteria</taxon>
        <taxon>Bacillati</taxon>
        <taxon>Actinomycetota</taxon>
        <taxon>Actinomycetes</taxon>
        <taxon>Micromonosporales</taxon>
        <taxon>Micromonosporaceae</taxon>
        <taxon>Micromonospora</taxon>
    </lineage>
</organism>
<accession>A0A1N5ZKV4</accession>
<name>A0A1N5ZKV4_9ACTN</name>
<evidence type="ECO:0000313" key="3">
    <source>
        <dbReference type="Proteomes" id="UP000185124"/>
    </source>
</evidence>
<reference evidence="3" key="1">
    <citation type="submission" date="2016-12" db="EMBL/GenBank/DDBJ databases">
        <authorList>
            <person name="Varghese N."/>
            <person name="Submissions S."/>
        </authorList>
    </citation>
    <scope>NUCLEOTIDE SEQUENCE [LARGE SCALE GENOMIC DNA]</scope>
    <source>
        <strain evidence="3">DSM 45599</strain>
    </source>
</reference>
<protein>
    <submittedName>
        <fullName evidence="2">Uncharacterized protein</fullName>
    </submittedName>
</protein>
<gene>
    <name evidence="2" type="ORF">SAMN04489832_4138</name>
</gene>
<sequence length="167" mass="18607">MLDTINIWLTSTPARQADRHLTRTGPIRIPTRLTGCRVDRTAFDYQVRLSLSALDPDEGYRVDAELAIETPFLLRDADGQWYELDPGAGARLAPVLDLFRQTITSVEIRGKGALHLYFDNGAELHVGPDHNYESWRLTGIGVEPITVGPGGETDWQPPPQPEPRHIG</sequence>
<evidence type="ECO:0000313" key="2">
    <source>
        <dbReference type="EMBL" id="SIN22421.1"/>
    </source>
</evidence>